<organism evidence="3 4">
    <name type="scientific">Blastopirellula marina</name>
    <dbReference type="NCBI Taxonomy" id="124"/>
    <lineage>
        <taxon>Bacteria</taxon>
        <taxon>Pseudomonadati</taxon>
        <taxon>Planctomycetota</taxon>
        <taxon>Planctomycetia</taxon>
        <taxon>Pirellulales</taxon>
        <taxon>Pirellulaceae</taxon>
        <taxon>Blastopirellula</taxon>
    </lineage>
</organism>
<evidence type="ECO:0000259" key="2">
    <source>
        <dbReference type="PROSITE" id="PS50110"/>
    </source>
</evidence>
<dbReference type="AlphaFoldDB" id="A0A2S8FGF0"/>
<dbReference type="PROSITE" id="PS00723">
    <property type="entry name" value="POLYPRENYL_SYNTHASE_1"/>
    <property type="match status" value="1"/>
</dbReference>
<dbReference type="PANTHER" id="PTHR44520">
    <property type="entry name" value="RESPONSE REGULATOR RCP1-RELATED"/>
    <property type="match status" value="1"/>
</dbReference>
<dbReference type="InterPro" id="IPR052893">
    <property type="entry name" value="TCS_response_regulator"/>
</dbReference>
<gene>
    <name evidence="3" type="ORF">C5Y83_22565</name>
</gene>
<keyword evidence="1" id="KW-0597">Phosphoprotein</keyword>
<dbReference type="GO" id="GO:0000160">
    <property type="term" value="P:phosphorelay signal transduction system"/>
    <property type="evidence" value="ECO:0007669"/>
    <property type="project" value="InterPro"/>
</dbReference>
<evidence type="ECO:0000313" key="3">
    <source>
        <dbReference type="EMBL" id="PQO30984.1"/>
    </source>
</evidence>
<dbReference type="InterPro" id="IPR033749">
    <property type="entry name" value="Polyprenyl_synt_CS"/>
</dbReference>
<dbReference type="InterPro" id="IPR001789">
    <property type="entry name" value="Sig_transdc_resp-reg_receiver"/>
</dbReference>
<feature type="domain" description="Response regulatory" evidence="2">
    <location>
        <begin position="7"/>
        <end position="131"/>
    </location>
</feature>
<dbReference type="PROSITE" id="PS50110">
    <property type="entry name" value="RESPONSE_REGULATORY"/>
    <property type="match status" value="1"/>
</dbReference>
<dbReference type="PANTHER" id="PTHR44520:SF2">
    <property type="entry name" value="RESPONSE REGULATOR RCP1"/>
    <property type="match status" value="1"/>
</dbReference>
<dbReference type="InterPro" id="IPR011006">
    <property type="entry name" value="CheY-like_superfamily"/>
</dbReference>
<accession>A0A2S8FGF0</accession>
<dbReference type="Gene3D" id="3.40.50.2300">
    <property type="match status" value="1"/>
</dbReference>
<dbReference type="Proteomes" id="UP000238322">
    <property type="component" value="Unassembled WGS sequence"/>
</dbReference>
<dbReference type="EMBL" id="PUHY01000013">
    <property type="protein sequence ID" value="PQO30984.1"/>
    <property type="molecule type" value="Genomic_DNA"/>
</dbReference>
<proteinExistence type="predicted"/>
<sequence>MILQTIKILLVEDDDIDAEAVRRGFAKAHLDCTIHRARNGIQALELLERSDSPFRRGEFIILLDLKMPGMNGLEFLRNLRRHDELKQSIVFVLTTSNDDQDRGEAYAEGISGYVTKSHAGVEFRDLIGMLDHYAQIVEFPKCG</sequence>
<dbReference type="SMART" id="SM00448">
    <property type="entry name" value="REC"/>
    <property type="match status" value="1"/>
</dbReference>
<evidence type="ECO:0000313" key="4">
    <source>
        <dbReference type="Proteomes" id="UP000238322"/>
    </source>
</evidence>
<dbReference type="Pfam" id="PF00072">
    <property type="entry name" value="Response_reg"/>
    <property type="match status" value="1"/>
</dbReference>
<dbReference type="RefSeq" id="WP_105332059.1">
    <property type="nucleotide sequence ID" value="NZ_PUHY01000013.1"/>
</dbReference>
<protein>
    <submittedName>
        <fullName evidence="3">Two-component system response regulator</fullName>
    </submittedName>
</protein>
<reference evidence="3 4" key="1">
    <citation type="submission" date="2018-02" db="EMBL/GenBank/DDBJ databases">
        <title>Comparative genomes isolates from brazilian mangrove.</title>
        <authorList>
            <person name="Araujo J.E."/>
            <person name="Taketani R.G."/>
            <person name="Silva M.C.P."/>
            <person name="Loureco M.V."/>
            <person name="Andreote F.D."/>
        </authorList>
    </citation>
    <scope>NUCLEOTIDE SEQUENCE [LARGE SCALE GENOMIC DNA]</scope>
    <source>
        <strain evidence="3 4">Hex-1 MGV</strain>
    </source>
</reference>
<comment type="caution">
    <text evidence="3">The sequence shown here is derived from an EMBL/GenBank/DDBJ whole genome shotgun (WGS) entry which is preliminary data.</text>
</comment>
<evidence type="ECO:0000256" key="1">
    <source>
        <dbReference type="PROSITE-ProRule" id="PRU00169"/>
    </source>
</evidence>
<dbReference type="SUPFAM" id="SSF52172">
    <property type="entry name" value="CheY-like"/>
    <property type="match status" value="1"/>
</dbReference>
<dbReference type="CDD" id="cd17557">
    <property type="entry name" value="REC_Rcp-like"/>
    <property type="match status" value="1"/>
</dbReference>
<dbReference type="OrthoDB" id="195863at2"/>
<name>A0A2S8FGF0_9BACT</name>
<feature type="modified residue" description="4-aspartylphosphate" evidence="1">
    <location>
        <position position="64"/>
    </location>
</feature>